<evidence type="ECO:0000313" key="2">
    <source>
        <dbReference type="Proteomes" id="UP001060085"/>
    </source>
</evidence>
<gene>
    <name evidence="1" type="ORF">M9H77_30130</name>
</gene>
<evidence type="ECO:0000313" key="1">
    <source>
        <dbReference type="EMBL" id="KAI5652943.1"/>
    </source>
</evidence>
<organism evidence="1 2">
    <name type="scientific">Catharanthus roseus</name>
    <name type="common">Madagascar periwinkle</name>
    <name type="synonym">Vinca rosea</name>
    <dbReference type="NCBI Taxonomy" id="4058"/>
    <lineage>
        <taxon>Eukaryota</taxon>
        <taxon>Viridiplantae</taxon>
        <taxon>Streptophyta</taxon>
        <taxon>Embryophyta</taxon>
        <taxon>Tracheophyta</taxon>
        <taxon>Spermatophyta</taxon>
        <taxon>Magnoliopsida</taxon>
        <taxon>eudicotyledons</taxon>
        <taxon>Gunneridae</taxon>
        <taxon>Pentapetalae</taxon>
        <taxon>asterids</taxon>
        <taxon>lamiids</taxon>
        <taxon>Gentianales</taxon>
        <taxon>Apocynaceae</taxon>
        <taxon>Rauvolfioideae</taxon>
        <taxon>Vinceae</taxon>
        <taxon>Catharanthinae</taxon>
        <taxon>Catharanthus</taxon>
    </lineage>
</organism>
<reference evidence="2" key="1">
    <citation type="journal article" date="2023" name="Nat. Plants">
        <title>Single-cell RNA sequencing provides a high-resolution roadmap for understanding the multicellular compartmentation of specialized metabolism.</title>
        <authorList>
            <person name="Sun S."/>
            <person name="Shen X."/>
            <person name="Li Y."/>
            <person name="Li Y."/>
            <person name="Wang S."/>
            <person name="Li R."/>
            <person name="Zhang H."/>
            <person name="Shen G."/>
            <person name="Guo B."/>
            <person name="Wei J."/>
            <person name="Xu J."/>
            <person name="St-Pierre B."/>
            <person name="Chen S."/>
            <person name="Sun C."/>
        </authorList>
    </citation>
    <scope>NUCLEOTIDE SEQUENCE [LARGE SCALE GENOMIC DNA]</scope>
</reference>
<name>A0ACC0A0M2_CATRO</name>
<protein>
    <submittedName>
        <fullName evidence="1">Uncharacterized protein</fullName>
    </submittedName>
</protein>
<sequence length="129" mass="14987">MGDPTLSRKDREVLRSADPSNTQTPSPDNAFQIQAMQQEFKRVHEVLANLGEKVNRQEENIQKIQSDGQMKTPSPIGRRIRIGEPRRLVFDPYEVEESEEDAMFERMYRFQLLYRRIVGTRGGKHGRGI</sequence>
<comment type="caution">
    <text evidence="1">The sequence shown here is derived from an EMBL/GenBank/DDBJ whole genome shotgun (WGS) entry which is preliminary data.</text>
</comment>
<dbReference type="EMBL" id="CM044707">
    <property type="protein sequence ID" value="KAI5652943.1"/>
    <property type="molecule type" value="Genomic_DNA"/>
</dbReference>
<dbReference type="Proteomes" id="UP001060085">
    <property type="component" value="Linkage Group LG07"/>
</dbReference>
<proteinExistence type="predicted"/>
<accession>A0ACC0A0M2</accession>
<keyword evidence="2" id="KW-1185">Reference proteome</keyword>